<dbReference type="GO" id="GO:0045109">
    <property type="term" value="P:intermediate filament organization"/>
    <property type="evidence" value="ECO:0007669"/>
    <property type="project" value="TreeGrafter"/>
</dbReference>
<dbReference type="InterPro" id="IPR038508">
    <property type="entry name" value="ArfGAP_dom_sf"/>
</dbReference>
<dbReference type="GO" id="GO:0007289">
    <property type="term" value="P:spermatid nucleus differentiation"/>
    <property type="evidence" value="ECO:0007669"/>
    <property type="project" value="TreeGrafter"/>
</dbReference>
<evidence type="ECO:0000313" key="9">
    <source>
        <dbReference type="Proteomes" id="UP000694546"/>
    </source>
</evidence>
<dbReference type="InterPro" id="IPR037278">
    <property type="entry name" value="ARFGAP/RecO"/>
</dbReference>
<dbReference type="InterPro" id="IPR052248">
    <property type="entry name" value="Arf-GAP_FG-repeat_protein"/>
</dbReference>
<dbReference type="FunFam" id="1.10.220.150:FF:000005">
    <property type="entry name" value="Arf-GAP domain and FG repeat-containing protein 1"/>
    <property type="match status" value="1"/>
</dbReference>
<reference evidence="8" key="2">
    <citation type="submission" date="2025-09" db="UniProtKB">
        <authorList>
            <consortium name="Ensembl"/>
        </authorList>
    </citation>
    <scope>IDENTIFICATION</scope>
</reference>
<evidence type="ECO:0000313" key="8">
    <source>
        <dbReference type="Ensembl" id="ENSGMOP00000022245.1"/>
    </source>
</evidence>
<dbReference type="GO" id="GO:0031410">
    <property type="term" value="C:cytoplasmic vesicle"/>
    <property type="evidence" value="ECO:0007669"/>
    <property type="project" value="TreeGrafter"/>
</dbReference>
<keyword evidence="9" id="KW-1185">Reference proteome</keyword>
<feature type="region of interest" description="Disordered" evidence="6">
    <location>
        <begin position="259"/>
        <end position="280"/>
    </location>
</feature>
<dbReference type="AlphaFoldDB" id="A0A8C4ZVP7"/>
<dbReference type="PRINTS" id="PR00405">
    <property type="entry name" value="REVINTRACTNG"/>
</dbReference>
<evidence type="ECO:0000256" key="6">
    <source>
        <dbReference type="SAM" id="MobiDB-lite"/>
    </source>
</evidence>
<keyword evidence="1" id="KW-0479">Metal-binding</keyword>
<dbReference type="SMART" id="SM00105">
    <property type="entry name" value="ArfGap"/>
    <property type="match status" value="1"/>
</dbReference>
<feature type="compositionally biased region" description="Low complexity" evidence="6">
    <location>
        <begin position="137"/>
        <end position="153"/>
    </location>
</feature>
<accession>A0A8C4ZVP7</accession>
<evidence type="ECO:0000256" key="2">
    <source>
        <dbReference type="ARBA" id="ARBA00022737"/>
    </source>
</evidence>
<dbReference type="PROSITE" id="PS50115">
    <property type="entry name" value="ARFGAP"/>
    <property type="match status" value="1"/>
</dbReference>
<evidence type="ECO:0000256" key="4">
    <source>
        <dbReference type="ARBA" id="ARBA00022833"/>
    </source>
</evidence>
<keyword evidence="4" id="KW-0862">Zinc</keyword>
<dbReference type="Ensembl" id="ENSGMOT00000032357.1">
    <property type="protein sequence ID" value="ENSGMOP00000022245.1"/>
    <property type="gene ID" value="ENSGMOG00000007273.2"/>
</dbReference>
<feature type="domain" description="Arf-GAP" evidence="7">
    <location>
        <begin position="11"/>
        <end position="135"/>
    </location>
</feature>
<feature type="compositionally biased region" description="Polar residues" evidence="6">
    <location>
        <begin position="172"/>
        <end position="183"/>
    </location>
</feature>
<gene>
    <name evidence="8" type="primary">AGFG1</name>
</gene>
<feature type="region of interest" description="Disordered" evidence="6">
    <location>
        <begin position="137"/>
        <end position="199"/>
    </location>
</feature>
<dbReference type="Pfam" id="PF01412">
    <property type="entry name" value="ArfGap"/>
    <property type="match status" value="1"/>
</dbReference>
<dbReference type="GO" id="GO:0001675">
    <property type="term" value="P:acrosome assembly"/>
    <property type="evidence" value="ECO:0007669"/>
    <property type="project" value="TreeGrafter"/>
</dbReference>
<evidence type="ECO:0000256" key="5">
    <source>
        <dbReference type="PROSITE-ProRule" id="PRU00288"/>
    </source>
</evidence>
<dbReference type="GO" id="GO:0005096">
    <property type="term" value="F:GTPase activator activity"/>
    <property type="evidence" value="ECO:0007669"/>
    <property type="project" value="InterPro"/>
</dbReference>
<dbReference type="CDD" id="cd08857">
    <property type="entry name" value="ArfGap_AGFG1"/>
    <property type="match status" value="1"/>
</dbReference>
<protein>
    <submittedName>
        <fullName evidence="8">ArfGAP with FG repeats 1</fullName>
    </submittedName>
</protein>
<dbReference type="SUPFAM" id="SSF57863">
    <property type="entry name" value="ArfGap/RecO-like zinc finger"/>
    <property type="match status" value="1"/>
</dbReference>
<dbReference type="PANTHER" id="PTHR46134:SF6">
    <property type="entry name" value="ARF-GAP DOMAIN AND FG REPEAT-CONTAINING PROTEIN 1 ISOFORM X1"/>
    <property type="match status" value="1"/>
</dbReference>
<feature type="region of interest" description="Disordered" evidence="6">
    <location>
        <begin position="348"/>
        <end position="374"/>
    </location>
</feature>
<reference evidence="8" key="1">
    <citation type="submission" date="2025-08" db="UniProtKB">
        <authorList>
            <consortium name="Ensembl"/>
        </authorList>
    </citation>
    <scope>IDENTIFICATION</scope>
</reference>
<proteinExistence type="predicted"/>
<dbReference type="GO" id="GO:0008270">
    <property type="term" value="F:zinc ion binding"/>
    <property type="evidence" value="ECO:0007669"/>
    <property type="project" value="UniProtKB-KW"/>
</dbReference>
<dbReference type="Gene3D" id="3.30.450.50">
    <property type="entry name" value="Longin domain"/>
    <property type="match status" value="1"/>
</dbReference>
<organism evidence="8 9">
    <name type="scientific">Gadus morhua</name>
    <name type="common">Atlantic cod</name>
    <dbReference type="NCBI Taxonomy" id="8049"/>
    <lineage>
        <taxon>Eukaryota</taxon>
        <taxon>Metazoa</taxon>
        <taxon>Chordata</taxon>
        <taxon>Craniata</taxon>
        <taxon>Vertebrata</taxon>
        <taxon>Euteleostomi</taxon>
        <taxon>Actinopterygii</taxon>
        <taxon>Neopterygii</taxon>
        <taxon>Teleostei</taxon>
        <taxon>Neoteleostei</taxon>
        <taxon>Acanthomorphata</taxon>
        <taxon>Zeiogadaria</taxon>
        <taxon>Gadariae</taxon>
        <taxon>Gadiformes</taxon>
        <taxon>Gadoidei</taxon>
        <taxon>Gadidae</taxon>
        <taxon>Gadus</taxon>
    </lineage>
</organism>
<dbReference type="PANTHER" id="PTHR46134">
    <property type="entry name" value="DRONGO, ISOFORM F"/>
    <property type="match status" value="1"/>
</dbReference>
<sequence>MAASAKRKQEEKHLKMLREMTSLPPNRKCFDCDQRGPTYANMTVGSFVCTSCSGILRGINPPHRVKSISMTTFTQQEIEFLQKHGNEVCKHMWLGLYDERATPIPDFRDPQKVKEFLQEKYEKKRWYVPPDQAKAVASVHASGSSNNSSTSSTPEVRPLKSLLGESAPSLHLNKNTPPNQSPVVSRAAAHHHHQQHYHDKKFDLLSDLGGDIFAAPANPHAGSSANFANFAHFNSHPTAQNATANADFANFDAFSGTSGGSGGAFNSAPPASFQPTNTGSASGGLASTNFANFDHFPTSCSADFGTFSSSASSSQGHSAASAREPLEGSSAPADRYAALAHLDSDLCSSTDTDNAAPGGGAPGAGAGPPGQAPALMGGDRYAALAALDTVFSPPAPATSVYNPTSTSQGDSIFDCVRWVASTAPTNPFAAAPPAAATNPFQSNGRAAAVAAAASFGTGSLSMPSGFGNSSAYNLPTSFSGTFQQQFPGQPPFPQPQAYAQQPNGGGFAAFGQVKPVPTPYGHAMAAPGVSSNPFLAGAPAAQYPAGGSSTNPFL</sequence>
<name>A0A8C4ZVP7_GADMO</name>
<dbReference type="GO" id="GO:0016020">
    <property type="term" value="C:membrane"/>
    <property type="evidence" value="ECO:0007669"/>
    <property type="project" value="TreeGrafter"/>
</dbReference>
<evidence type="ECO:0000256" key="3">
    <source>
        <dbReference type="ARBA" id="ARBA00022771"/>
    </source>
</evidence>
<keyword evidence="3 5" id="KW-0863">Zinc-finger</keyword>
<dbReference type="Gene3D" id="1.10.220.150">
    <property type="entry name" value="Arf GTPase activating protein"/>
    <property type="match status" value="1"/>
</dbReference>
<keyword evidence="2" id="KW-0677">Repeat</keyword>
<dbReference type="InterPro" id="IPR001164">
    <property type="entry name" value="ArfGAP_dom"/>
</dbReference>
<evidence type="ECO:0000256" key="1">
    <source>
        <dbReference type="ARBA" id="ARBA00022723"/>
    </source>
</evidence>
<feature type="compositionally biased region" description="Gly residues" evidence="6">
    <location>
        <begin position="357"/>
        <end position="368"/>
    </location>
</feature>
<dbReference type="GeneTree" id="ENSGT00940000155511"/>
<evidence type="ECO:0000259" key="7">
    <source>
        <dbReference type="PROSITE" id="PS50115"/>
    </source>
</evidence>
<dbReference type="Proteomes" id="UP000694546">
    <property type="component" value="Chromosome 16"/>
</dbReference>